<protein>
    <recommendedName>
        <fullName evidence="10">DUF159-domain-containing protein</fullName>
    </recommendedName>
</protein>
<dbReference type="GO" id="GO:0008233">
    <property type="term" value="F:peptidase activity"/>
    <property type="evidence" value="ECO:0007669"/>
    <property type="project" value="UniProtKB-KW"/>
</dbReference>
<evidence type="ECO:0000256" key="5">
    <source>
        <dbReference type="ARBA" id="ARBA00023124"/>
    </source>
</evidence>
<evidence type="ECO:0000256" key="4">
    <source>
        <dbReference type="ARBA" id="ARBA00022801"/>
    </source>
</evidence>
<dbReference type="Gene3D" id="3.90.1680.10">
    <property type="entry name" value="SOS response associated peptidase-like"/>
    <property type="match status" value="1"/>
</dbReference>
<keyword evidence="2" id="KW-0645">Protease</keyword>
<keyword evidence="9" id="KW-1185">Reference proteome</keyword>
<dbReference type="GO" id="GO:0003697">
    <property type="term" value="F:single-stranded DNA binding"/>
    <property type="evidence" value="ECO:0007669"/>
    <property type="project" value="InterPro"/>
</dbReference>
<proteinExistence type="inferred from homology"/>
<dbReference type="GO" id="GO:0106300">
    <property type="term" value="P:protein-DNA covalent cross-linking repair"/>
    <property type="evidence" value="ECO:0007669"/>
    <property type="project" value="InterPro"/>
</dbReference>
<dbReference type="InterPro" id="IPR036590">
    <property type="entry name" value="SRAP-like"/>
</dbReference>
<evidence type="ECO:0000256" key="7">
    <source>
        <dbReference type="ARBA" id="ARBA00023239"/>
    </source>
</evidence>
<sequence>MCGRYALVYDGDELARYMSNQLNQVVSPSKDSYERSYNVAPTKHMPVYFSFSAHLDKGDNPKESNQSADNINNKDKCHIGIMRWGFIPYWATDENQFKGYATINARLESLKTNKLYGQSLSTKRCVVPISGYYEWRNTNPKINKRNGKIPYYVTRRNSDELMYLAAVYDYNKTLDLYTFSIITGQAPKNLEWLHSRMPCVLEPKTKAWNIWLENSENIDLNQEELAKLLRPSFDEDYYICYEVSKDVGKVSNNRSYLVEPVHLSSNIVKKENKIDSYIANQKKDEKIVFPSSKEENDECNILKREEDVKDSTKLEDITSSIIVKEEEEEDKKDNSNMPFKRKRKLNVIELLHRGKKKKV</sequence>
<dbReference type="Pfam" id="PF02586">
    <property type="entry name" value="SRAP"/>
    <property type="match status" value="1"/>
</dbReference>
<dbReference type="GO" id="GO:0016829">
    <property type="term" value="F:lyase activity"/>
    <property type="evidence" value="ECO:0007669"/>
    <property type="project" value="UniProtKB-KW"/>
</dbReference>
<keyword evidence="5" id="KW-0190">Covalent protein-DNA linkage</keyword>
<evidence type="ECO:0000256" key="2">
    <source>
        <dbReference type="ARBA" id="ARBA00022670"/>
    </source>
</evidence>
<organism evidence="8 9">
    <name type="scientific">Arxiozyma heterogenica</name>
    <dbReference type="NCBI Taxonomy" id="278026"/>
    <lineage>
        <taxon>Eukaryota</taxon>
        <taxon>Fungi</taxon>
        <taxon>Dikarya</taxon>
        <taxon>Ascomycota</taxon>
        <taxon>Saccharomycotina</taxon>
        <taxon>Saccharomycetes</taxon>
        <taxon>Saccharomycetales</taxon>
        <taxon>Saccharomycetaceae</taxon>
        <taxon>Arxiozyma</taxon>
    </lineage>
</organism>
<dbReference type="Proteomes" id="UP001306508">
    <property type="component" value="Unassembled WGS sequence"/>
</dbReference>
<keyword evidence="7" id="KW-0456">Lyase</keyword>
<dbReference type="AlphaFoldDB" id="A0AAN8A6J2"/>
<keyword evidence="4" id="KW-0378">Hydrolase</keyword>
<keyword evidence="6" id="KW-0238">DNA-binding</keyword>
<dbReference type="InterPro" id="IPR003738">
    <property type="entry name" value="SRAP"/>
</dbReference>
<gene>
    <name evidence="8" type="ORF">RI543_004934</name>
</gene>
<keyword evidence="3" id="KW-0227">DNA damage</keyword>
<evidence type="ECO:0000313" key="9">
    <source>
        <dbReference type="Proteomes" id="UP001306508"/>
    </source>
</evidence>
<accession>A0AAN8A6J2</accession>
<dbReference type="PANTHER" id="PTHR13604:SF0">
    <property type="entry name" value="ABASIC SITE PROCESSING PROTEIN HMCES"/>
    <property type="match status" value="1"/>
</dbReference>
<comment type="caution">
    <text evidence="8">The sequence shown here is derived from an EMBL/GenBank/DDBJ whole genome shotgun (WGS) entry which is preliminary data.</text>
</comment>
<evidence type="ECO:0000256" key="1">
    <source>
        <dbReference type="ARBA" id="ARBA00008136"/>
    </source>
</evidence>
<dbReference type="GO" id="GO:0006508">
    <property type="term" value="P:proteolysis"/>
    <property type="evidence" value="ECO:0007669"/>
    <property type="project" value="UniProtKB-KW"/>
</dbReference>
<name>A0AAN8A6J2_9SACH</name>
<dbReference type="SUPFAM" id="SSF143081">
    <property type="entry name" value="BB1717-like"/>
    <property type="match status" value="1"/>
</dbReference>
<dbReference type="PANTHER" id="PTHR13604">
    <property type="entry name" value="DC12-RELATED"/>
    <property type="match status" value="1"/>
</dbReference>
<reference evidence="9" key="1">
    <citation type="submission" date="2023-07" db="EMBL/GenBank/DDBJ databases">
        <title>A draft genome of Kazachstania heterogenica Y-27499.</title>
        <authorList>
            <person name="Donic C."/>
            <person name="Kralova J.S."/>
            <person name="Fidel L."/>
            <person name="Ben-Dor S."/>
            <person name="Jung S."/>
        </authorList>
    </citation>
    <scope>NUCLEOTIDE SEQUENCE [LARGE SCALE GENOMIC DNA]</scope>
    <source>
        <strain evidence="9">Y27499</strain>
    </source>
</reference>
<evidence type="ECO:0000256" key="3">
    <source>
        <dbReference type="ARBA" id="ARBA00022763"/>
    </source>
</evidence>
<dbReference type="EMBL" id="JAWIZZ010000064">
    <property type="protein sequence ID" value="KAK5773876.1"/>
    <property type="molecule type" value="Genomic_DNA"/>
</dbReference>
<evidence type="ECO:0000313" key="8">
    <source>
        <dbReference type="EMBL" id="KAK5773876.1"/>
    </source>
</evidence>
<comment type="similarity">
    <text evidence="1">Belongs to the SOS response-associated peptidase family.</text>
</comment>
<evidence type="ECO:0008006" key="10">
    <source>
        <dbReference type="Google" id="ProtNLM"/>
    </source>
</evidence>
<evidence type="ECO:0000256" key="6">
    <source>
        <dbReference type="ARBA" id="ARBA00023125"/>
    </source>
</evidence>